<gene>
    <name evidence="10" type="primary">ssuC_5</name>
    <name evidence="10" type="ORF">SAMEA1982600_00678</name>
</gene>
<dbReference type="InterPro" id="IPR000515">
    <property type="entry name" value="MetI-like"/>
</dbReference>
<keyword evidence="5 7" id="KW-1133">Transmembrane helix</keyword>
<protein>
    <submittedName>
        <fullName evidence="10">ABC transporter permease</fullName>
    </submittedName>
</protein>
<dbReference type="CDD" id="cd06261">
    <property type="entry name" value="TM_PBP2"/>
    <property type="match status" value="1"/>
</dbReference>
<evidence type="ECO:0000259" key="9">
    <source>
        <dbReference type="PROSITE" id="PS50928"/>
    </source>
</evidence>
<dbReference type="FunFam" id="1.10.3720.10:FF:000003">
    <property type="entry name" value="Aliphatic sulfonate ABC transporter permease"/>
    <property type="match status" value="1"/>
</dbReference>
<dbReference type="GO" id="GO:0042918">
    <property type="term" value="P:alkanesulfonate transmembrane transport"/>
    <property type="evidence" value="ECO:0007669"/>
    <property type="project" value="UniProtKB-ARBA"/>
</dbReference>
<evidence type="ECO:0000256" key="3">
    <source>
        <dbReference type="ARBA" id="ARBA00022475"/>
    </source>
</evidence>
<keyword evidence="3" id="KW-1003">Cell membrane</keyword>
<feature type="region of interest" description="Disordered" evidence="8">
    <location>
        <begin position="1"/>
        <end position="72"/>
    </location>
</feature>
<sequence length="326" mass="34379">MSLPDLSRGQHRSARQDGAASSTPIDLPLLGPDGAMLLPSHAAQGAPAQASPPARGAASRPLAGAPPRRPSGRWRDHSLGLIGIAGFLLSWELLPRTGVVSQAYLSPPSDVAQAIIDLGGQGELLKHVLASLQRSLWGLLLAIALGVSLGLLMGRFARFERVIDPILQLFRQTSALALFPVFVLFLGIGELSKVAIIFWASFWPVLLNTIGGVKQVDPLLVNAARSMGASSAFVFRKVVLPAASPSIFTGVRLAGTYCITALVAAEMIGAHSGLGFLTLNSQEVFQIPSMYAGILLLALLGLALNYVLALVERGCTRWRRGLASDG</sequence>
<evidence type="ECO:0000256" key="7">
    <source>
        <dbReference type="RuleBase" id="RU363032"/>
    </source>
</evidence>
<evidence type="ECO:0000256" key="6">
    <source>
        <dbReference type="ARBA" id="ARBA00023136"/>
    </source>
</evidence>
<evidence type="ECO:0000313" key="10">
    <source>
        <dbReference type="EMBL" id="SAH94328.1"/>
    </source>
</evidence>
<dbReference type="Gene3D" id="1.10.3720.10">
    <property type="entry name" value="MetI-like"/>
    <property type="match status" value="1"/>
</dbReference>
<feature type="transmembrane region" description="Helical" evidence="7">
    <location>
        <begin position="290"/>
        <end position="311"/>
    </location>
</feature>
<dbReference type="Pfam" id="PF00528">
    <property type="entry name" value="BPD_transp_1"/>
    <property type="match status" value="1"/>
</dbReference>
<feature type="domain" description="ABC transmembrane type-1" evidence="9">
    <location>
        <begin position="128"/>
        <end position="308"/>
    </location>
</feature>
<evidence type="ECO:0000256" key="2">
    <source>
        <dbReference type="ARBA" id="ARBA00022448"/>
    </source>
</evidence>
<keyword evidence="2 7" id="KW-0813">Transport</keyword>
<comment type="subcellular location">
    <subcellularLocation>
        <location evidence="1 7">Cell membrane</location>
        <topology evidence="1 7">Multi-pass membrane protein</topology>
    </subcellularLocation>
</comment>
<evidence type="ECO:0000256" key="5">
    <source>
        <dbReference type="ARBA" id="ARBA00022989"/>
    </source>
</evidence>
<dbReference type="EMBL" id="FKBS01000007">
    <property type="protein sequence ID" value="SAH94328.1"/>
    <property type="molecule type" value="Genomic_DNA"/>
</dbReference>
<dbReference type="PANTHER" id="PTHR30151:SF0">
    <property type="entry name" value="ABC TRANSPORTER PERMEASE PROTEIN MJ0413-RELATED"/>
    <property type="match status" value="1"/>
</dbReference>
<evidence type="ECO:0000256" key="1">
    <source>
        <dbReference type="ARBA" id="ARBA00004651"/>
    </source>
</evidence>
<dbReference type="Proteomes" id="UP000077037">
    <property type="component" value="Unassembled WGS sequence"/>
</dbReference>
<name>A0A157LBY3_9BORD</name>
<comment type="similarity">
    <text evidence="7">Belongs to the binding-protein-dependent transport system permease family.</text>
</comment>
<evidence type="ECO:0000313" key="11">
    <source>
        <dbReference type="Proteomes" id="UP000077037"/>
    </source>
</evidence>
<evidence type="ECO:0000256" key="8">
    <source>
        <dbReference type="SAM" id="MobiDB-lite"/>
    </source>
</evidence>
<feature type="transmembrane region" description="Helical" evidence="7">
    <location>
        <begin position="175"/>
        <end position="199"/>
    </location>
</feature>
<dbReference type="PROSITE" id="PS50928">
    <property type="entry name" value="ABC_TM1"/>
    <property type="match status" value="1"/>
</dbReference>
<organism evidence="10 11">
    <name type="scientific">Bordetella ansorpii</name>
    <dbReference type="NCBI Taxonomy" id="288768"/>
    <lineage>
        <taxon>Bacteria</taxon>
        <taxon>Pseudomonadati</taxon>
        <taxon>Pseudomonadota</taxon>
        <taxon>Betaproteobacteria</taxon>
        <taxon>Burkholderiales</taxon>
        <taxon>Alcaligenaceae</taxon>
        <taxon>Bordetella</taxon>
    </lineage>
</organism>
<proteinExistence type="inferred from homology"/>
<feature type="transmembrane region" description="Helical" evidence="7">
    <location>
        <begin position="78"/>
        <end position="94"/>
    </location>
</feature>
<reference evidence="10 11" key="1">
    <citation type="submission" date="2016-03" db="EMBL/GenBank/DDBJ databases">
        <authorList>
            <consortium name="Pathogen Informatics"/>
        </authorList>
    </citation>
    <scope>NUCLEOTIDE SEQUENCE [LARGE SCALE GENOMIC DNA]</scope>
    <source>
        <strain evidence="10 11">NCTC13364</strain>
    </source>
</reference>
<dbReference type="AlphaFoldDB" id="A0A157LBY3"/>
<keyword evidence="6 7" id="KW-0472">Membrane</keyword>
<keyword evidence="4 7" id="KW-0812">Transmembrane</keyword>
<accession>A0A157LBY3</accession>
<feature type="compositionally biased region" description="Low complexity" evidence="8">
    <location>
        <begin position="39"/>
        <end position="66"/>
    </location>
</feature>
<dbReference type="GO" id="GO:0005886">
    <property type="term" value="C:plasma membrane"/>
    <property type="evidence" value="ECO:0007669"/>
    <property type="project" value="UniProtKB-SubCell"/>
</dbReference>
<dbReference type="PANTHER" id="PTHR30151">
    <property type="entry name" value="ALKANE SULFONATE ABC TRANSPORTER-RELATED, MEMBRANE SUBUNIT"/>
    <property type="match status" value="1"/>
</dbReference>
<feature type="transmembrane region" description="Helical" evidence="7">
    <location>
        <begin position="135"/>
        <end position="154"/>
    </location>
</feature>
<evidence type="ECO:0000256" key="4">
    <source>
        <dbReference type="ARBA" id="ARBA00022692"/>
    </source>
</evidence>
<dbReference type="InterPro" id="IPR035906">
    <property type="entry name" value="MetI-like_sf"/>
</dbReference>
<dbReference type="SUPFAM" id="SSF161098">
    <property type="entry name" value="MetI-like"/>
    <property type="match status" value="1"/>
</dbReference>